<organism evidence="1 2">
    <name type="scientific">Coniosporium uncinatum</name>
    <dbReference type="NCBI Taxonomy" id="93489"/>
    <lineage>
        <taxon>Eukaryota</taxon>
        <taxon>Fungi</taxon>
        <taxon>Dikarya</taxon>
        <taxon>Ascomycota</taxon>
        <taxon>Pezizomycotina</taxon>
        <taxon>Dothideomycetes</taxon>
        <taxon>Dothideomycetes incertae sedis</taxon>
        <taxon>Coniosporium</taxon>
    </lineage>
</organism>
<comment type="caution">
    <text evidence="1">The sequence shown here is derived from an EMBL/GenBank/DDBJ whole genome shotgun (WGS) entry which is preliminary data.</text>
</comment>
<name>A0ACC3D3N9_9PEZI</name>
<dbReference type="Proteomes" id="UP001186974">
    <property type="component" value="Unassembled WGS sequence"/>
</dbReference>
<evidence type="ECO:0000313" key="2">
    <source>
        <dbReference type="Proteomes" id="UP001186974"/>
    </source>
</evidence>
<protein>
    <submittedName>
        <fullName evidence="1">Uncharacterized protein</fullName>
    </submittedName>
</protein>
<dbReference type="EMBL" id="JAWDJW010007919">
    <property type="protein sequence ID" value="KAK3061320.1"/>
    <property type="molecule type" value="Genomic_DNA"/>
</dbReference>
<evidence type="ECO:0000313" key="1">
    <source>
        <dbReference type="EMBL" id="KAK3061320.1"/>
    </source>
</evidence>
<gene>
    <name evidence="1" type="ORF">LTS18_006529</name>
</gene>
<reference evidence="1" key="1">
    <citation type="submission" date="2024-09" db="EMBL/GenBank/DDBJ databases">
        <title>Black Yeasts Isolated from many extreme environments.</title>
        <authorList>
            <person name="Coleine C."/>
            <person name="Stajich J.E."/>
            <person name="Selbmann L."/>
        </authorList>
    </citation>
    <scope>NUCLEOTIDE SEQUENCE</scope>
    <source>
        <strain evidence="1">CCFEE 5737</strain>
    </source>
</reference>
<proteinExistence type="predicted"/>
<keyword evidence="2" id="KW-1185">Reference proteome</keyword>
<sequence length="325" mass="36451">MASTPTLEKFTCAMQHIYKLPTDDTYTWTSPAMSEGHRGRYLWTDAFAVLNFITLARETANPIYLSHARTLVSTVHGILGRTRDGSAQLPGATPSSPLKGGLRIGKEDEAGSDGDGQYRHYLTIWMFALNRLSVVAGESKFNAKRYIRASPPVRSEGNLDPVDGYVVYSLLQETAGDESLKEKVGEYRRILETKWRRYGSADPLDLGMTLWTAHWFDGRKEWGTGLAERARRDLSALFSEGYFDTSTRRRLAFREFGTALGIRAGTTGEEWERMAGKITNAWEREGLVPEPTGDMMKNRMEKLLPISLVMYATALLPGAFKKGYL</sequence>
<accession>A0ACC3D3N9</accession>